<feature type="domain" description="Multidrug resistance protein MdtA-like barrel-sandwich hybrid" evidence="4">
    <location>
        <begin position="68"/>
        <end position="223"/>
    </location>
</feature>
<evidence type="ECO:0000256" key="1">
    <source>
        <dbReference type="ARBA" id="ARBA00004196"/>
    </source>
</evidence>
<dbReference type="PANTHER" id="PTHR30469">
    <property type="entry name" value="MULTIDRUG RESISTANCE PROTEIN MDTA"/>
    <property type="match status" value="1"/>
</dbReference>
<dbReference type="Gene3D" id="2.40.30.170">
    <property type="match status" value="1"/>
</dbReference>
<evidence type="ECO:0000256" key="2">
    <source>
        <dbReference type="ARBA" id="ARBA00009477"/>
    </source>
</evidence>
<dbReference type="Gene3D" id="2.40.420.20">
    <property type="match status" value="1"/>
</dbReference>
<sequence length="423" mass="46465">MSKKLLIIISICFLLLLGGVAIFKNRLNSRNTTSVVLEEAGLKSLTESVTANGKIYPFKEVKLSLELPGEVTRIAISEGDSVSKGDLLLEIEADNYISSVSQSNAAYKQALANLASAKARKSQADAQFKIIESDYNRRKELFQKQIISTVELEASESQYFAAFGEKEAAFQAVEASNYQAQSANAGLQQTRDNLSRTKLFAPMSGIISKLNVEQGEKVVGTAQMAGTELVTISDFAEMELRIEVGENEVLQVTEGDTALIEVDAYLGEEILGIVSQVAYSSNALLDQQVTKFEVEIKLVKASYEKLISDERKLPFRPGMSATAEIITNKKENILCGPIQSVTLRDPNEEDDFDEKIQVVFVFKDGKVLQKEVKTGIQDDTNIEILSGVNEGDQLVSAPFKAISKELENEMEVVAISEEELYGE</sequence>
<dbReference type="AlphaFoldDB" id="H6RG96"/>
<keyword evidence="3" id="KW-0813">Transport</keyword>
<name>H6RG96_9BACT</name>
<evidence type="ECO:0000256" key="3">
    <source>
        <dbReference type="ARBA" id="ARBA00022448"/>
    </source>
</evidence>
<reference evidence="6" key="1">
    <citation type="journal article" date="2012" name="Environ. Microbiol.">
        <title>Genomic content of uncultured Bacteroidetes from contrasting oceanic provinces in the North Atlantic Ocean.</title>
        <authorList>
            <person name="Gomez-Pereira P.R."/>
            <person name="Schuler M."/>
            <person name="Fuchs B.M."/>
            <person name="Bennke C."/>
            <person name="Teeling H."/>
            <person name="Waldmann J."/>
            <person name="Richter M."/>
            <person name="Barbe V."/>
            <person name="Bataille E."/>
            <person name="Glockner F.O."/>
            <person name="Amann R."/>
        </authorList>
    </citation>
    <scope>NUCLEOTIDE SEQUENCE</scope>
</reference>
<protein>
    <submittedName>
        <fullName evidence="6">Efflux transporter</fullName>
    </submittedName>
</protein>
<comment type="similarity">
    <text evidence="2">Belongs to the membrane fusion protein (MFP) (TC 8.A.1) family.</text>
</comment>
<feature type="domain" description="Multidrug resistance protein MdtA-like C-terminal permuted SH3" evidence="5">
    <location>
        <begin position="357"/>
        <end position="395"/>
    </location>
</feature>
<dbReference type="NCBIfam" id="TIGR01730">
    <property type="entry name" value="RND_mfp"/>
    <property type="match status" value="1"/>
</dbReference>
<evidence type="ECO:0000259" key="5">
    <source>
        <dbReference type="Pfam" id="PF25967"/>
    </source>
</evidence>
<dbReference type="GO" id="GO:0015562">
    <property type="term" value="F:efflux transmembrane transporter activity"/>
    <property type="evidence" value="ECO:0007669"/>
    <property type="project" value="TreeGrafter"/>
</dbReference>
<evidence type="ECO:0000313" key="6">
    <source>
        <dbReference type="EMBL" id="CCG00057.1"/>
    </source>
</evidence>
<dbReference type="SUPFAM" id="SSF111369">
    <property type="entry name" value="HlyD-like secretion proteins"/>
    <property type="match status" value="1"/>
</dbReference>
<dbReference type="EMBL" id="FO117597">
    <property type="protein sequence ID" value="CCG00057.1"/>
    <property type="molecule type" value="Genomic_DNA"/>
</dbReference>
<proteinExistence type="inferred from homology"/>
<evidence type="ECO:0000259" key="4">
    <source>
        <dbReference type="Pfam" id="PF25917"/>
    </source>
</evidence>
<accession>H6RG96</accession>
<reference evidence="6" key="2">
    <citation type="submission" date="2012-02" db="EMBL/GenBank/DDBJ databases">
        <authorList>
            <person name="Genoscope - CEA"/>
        </authorList>
    </citation>
    <scope>NUCLEOTIDE SEQUENCE</scope>
</reference>
<dbReference type="PRINTS" id="PR01490">
    <property type="entry name" value="RTXTOXIND"/>
</dbReference>
<comment type="subcellular location">
    <subcellularLocation>
        <location evidence="1">Cell envelope</location>
    </subcellularLocation>
</comment>
<dbReference type="Gene3D" id="2.40.50.100">
    <property type="match status" value="1"/>
</dbReference>
<dbReference type="InterPro" id="IPR058625">
    <property type="entry name" value="MdtA-like_BSH"/>
</dbReference>
<dbReference type="Gene3D" id="1.10.287.470">
    <property type="entry name" value="Helix hairpin bin"/>
    <property type="match status" value="1"/>
</dbReference>
<organism evidence="6">
    <name type="scientific">uncultured Flavobacteriia bacterium</name>
    <dbReference type="NCBI Taxonomy" id="212695"/>
    <lineage>
        <taxon>Bacteria</taxon>
        <taxon>Pseudomonadati</taxon>
        <taxon>Bacteroidota</taxon>
        <taxon>Flavobacteriia</taxon>
        <taxon>environmental samples</taxon>
    </lineage>
</organism>
<dbReference type="InterPro" id="IPR006143">
    <property type="entry name" value="RND_pump_MFP"/>
</dbReference>
<dbReference type="Pfam" id="PF25967">
    <property type="entry name" value="RND-MFP_C"/>
    <property type="match status" value="1"/>
</dbReference>
<dbReference type="GO" id="GO:1990281">
    <property type="term" value="C:efflux pump complex"/>
    <property type="evidence" value="ECO:0007669"/>
    <property type="project" value="TreeGrafter"/>
</dbReference>
<dbReference type="PANTHER" id="PTHR30469:SF33">
    <property type="entry name" value="SLR1207 PROTEIN"/>
    <property type="match status" value="1"/>
</dbReference>
<dbReference type="Pfam" id="PF25917">
    <property type="entry name" value="BSH_RND"/>
    <property type="match status" value="1"/>
</dbReference>
<dbReference type="InterPro" id="IPR058627">
    <property type="entry name" value="MdtA-like_C"/>
</dbReference>
<gene>
    <name evidence="6" type="ORF">VIS_S3CHB70018</name>
</gene>